<evidence type="ECO:0000256" key="6">
    <source>
        <dbReference type="ARBA" id="ARBA00022692"/>
    </source>
</evidence>
<keyword evidence="9" id="KW-0256">Endoplasmic reticulum</keyword>
<dbReference type="Pfam" id="PF25487">
    <property type="entry name" value="ETR1_N"/>
    <property type="match status" value="1"/>
</dbReference>
<keyword evidence="8" id="KW-0418">Kinase</keyword>
<feature type="coiled-coil region" evidence="16">
    <location>
        <begin position="390"/>
        <end position="427"/>
    </location>
</feature>
<dbReference type="CDD" id="cd00082">
    <property type="entry name" value="HisKA"/>
    <property type="match status" value="1"/>
</dbReference>
<name>A0A9N8VGU4_9GLOM</name>
<dbReference type="SMART" id="SM00448">
    <property type="entry name" value="REC"/>
    <property type="match status" value="1"/>
</dbReference>
<dbReference type="SUPFAM" id="SSF47384">
    <property type="entry name" value="Homodimeric domain of signal transducing histidine kinase"/>
    <property type="match status" value="1"/>
</dbReference>
<accession>A0A9N8VGU4</accession>
<comment type="caution">
    <text evidence="20">The sequence shown here is derived from an EMBL/GenBank/DDBJ whole genome shotgun (WGS) entry which is preliminary data.</text>
</comment>
<dbReference type="CDD" id="cd17546">
    <property type="entry name" value="REC_hyHK_CKI1_RcsC-like"/>
    <property type="match status" value="1"/>
</dbReference>
<dbReference type="SUPFAM" id="SSF55781">
    <property type="entry name" value="GAF domain-like"/>
    <property type="match status" value="1"/>
</dbReference>
<evidence type="ECO:0000259" key="19">
    <source>
        <dbReference type="PROSITE" id="PS50110"/>
    </source>
</evidence>
<keyword evidence="16" id="KW-0175">Coiled coil</keyword>
<dbReference type="AlphaFoldDB" id="A0A9N8VGU4"/>
<dbReference type="Pfam" id="PF01590">
    <property type="entry name" value="GAF"/>
    <property type="match status" value="1"/>
</dbReference>
<keyword evidence="5" id="KW-0808">Transferase</keyword>
<dbReference type="Proteomes" id="UP000789508">
    <property type="component" value="Unassembled WGS sequence"/>
</dbReference>
<evidence type="ECO:0000256" key="7">
    <source>
        <dbReference type="ARBA" id="ARBA00022745"/>
    </source>
</evidence>
<organism evidence="20 21">
    <name type="scientific">Ambispora leptoticha</name>
    <dbReference type="NCBI Taxonomy" id="144679"/>
    <lineage>
        <taxon>Eukaryota</taxon>
        <taxon>Fungi</taxon>
        <taxon>Fungi incertae sedis</taxon>
        <taxon>Mucoromycota</taxon>
        <taxon>Glomeromycotina</taxon>
        <taxon>Glomeromycetes</taxon>
        <taxon>Archaeosporales</taxon>
        <taxon>Ambisporaceae</taxon>
        <taxon>Ambispora</taxon>
    </lineage>
</organism>
<evidence type="ECO:0000256" key="17">
    <source>
        <dbReference type="SAM" id="Phobius"/>
    </source>
</evidence>
<dbReference type="Pfam" id="PF00512">
    <property type="entry name" value="HisKA"/>
    <property type="match status" value="1"/>
</dbReference>
<dbReference type="PROSITE" id="PS50110">
    <property type="entry name" value="RESPONSE_REGULATORY"/>
    <property type="match status" value="1"/>
</dbReference>
<dbReference type="InterPro" id="IPR003661">
    <property type="entry name" value="HisK_dim/P_dom"/>
</dbReference>
<dbReference type="CDD" id="cd16922">
    <property type="entry name" value="HATPase_EvgS-ArcB-TorS-like"/>
    <property type="match status" value="1"/>
</dbReference>
<feature type="domain" description="Histidine kinase" evidence="18">
    <location>
        <begin position="443"/>
        <end position="679"/>
    </location>
</feature>
<dbReference type="EMBL" id="CAJVPS010000080">
    <property type="protein sequence ID" value="CAG8449379.1"/>
    <property type="molecule type" value="Genomic_DNA"/>
</dbReference>
<dbReference type="InterPro" id="IPR058544">
    <property type="entry name" value="ETR1_N"/>
</dbReference>
<comment type="subcellular location">
    <subcellularLocation>
        <location evidence="2">Endoplasmic reticulum membrane</location>
        <topology evidence="2">Multi-pass membrane protein</topology>
    </subcellularLocation>
</comment>
<dbReference type="FunFam" id="3.30.565.10:FF:000010">
    <property type="entry name" value="Sensor histidine kinase RcsC"/>
    <property type="match status" value="1"/>
</dbReference>
<evidence type="ECO:0000256" key="13">
    <source>
        <dbReference type="ARBA" id="ARBA00023136"/>
    </source>
</evidence>
<feature type="transmembrane region" description="Helical" evidence="17">
    <location>
        <begin position="190"/>
        <end position="211"/>
    </location>
</feature>
<dbReference type="Pfam" id="PF02518">
    <property type="entry name" value="HATPase_c"/>
    <property type="match status" value="1"/>
</dbReference>
<dbReference type="InterPro" id="IPR004358">
    <property type="entry name" value="Sig_transdc_His_kin-like_C"/>
</dbReference>
<dbReference type="InterPro" id="IPR029016">
    <property type="entry name" value="GAF-like_dom_sf"/>
</dbReference>
<dbReference type="InterPro" id="IPR001789">
    <property type="entry name" value="Sig_transdc_resp-reg_receiver"/>
</dbReference>
<keyword evidence="11" id="KW-0186">Copper</keyword>
<dbReference type="SMART" id="SM00065">
    <property type="entry name" value="GAF"/>
    <property type="match status" value="1"/>
</dbReference>
<reference evidence="20" key="1">
    <citation type="submission" date="2021-06" db="EMBL/GenBank/DDBJ databases">
        <authorList>
            <person name="Kallberg Y."/>
            <person name="Tangrot J."/>
            <person name="Rosling A."/>
        </authorList>
    </citation>
    <scope>NUCLEOTIDE SEQUENCE</scope>
    <source>
        <strain evidence="20">FL130A</strain>
    </source>
</reference>
<keyword evidence="12" id="KW-0902">Two-component regulatory system</keyword>
<evidence type="ECO:0000256" key="9">
    <source>
        <dbReference type="ARBA" id="ARBA00022824"/>
    </source>
</evidence>
<dbReference type="GO" id="GO:0000155">
    <property type="term" value="F:phosphorelay sensor kinase activity"/>
    <property type="evidence" value="ECO:0007669"/>
    <property type="project" value="InterPro"/>
</dbReference>
<dbReference type="SMART" id="SM00387">
    <property type="entry name" value="HATPase_c"/>
    <property type="match status" value="1"/>
</dbReference>
<dbReference type="Gene3D" id="3.40.50.2300">
    <property type="match status" value="1"/>
</dbReference>
<dbReference type="Gene3D" id="3.30.450.40">
    <property type="match status" value="1"/>
</dbReference>
<evidence type="ECO:0000256" key="14">
    <source>
        <dbReference type="ARBA" id="ARBA00023157"/>
    </source>
</evidence>
<dbReference type="InterPro" id="IPR005467">
    <property type="entry name" value="His_kinase_dom"/>
</dbReference>
<keyword evidence="10 17" id="KW-1133">Transmembrane helix</keyword>
<feature type="modified residue" description="4-aspartylphosphate" evidence="15">
    <location>
        <position position="1129"/>
    </location>
</feature>
<keyword evidence="21" id="KW-1185">Reference proteome</keyword>
<evidence type="ECO:0000313" key="21">
    <source>
        <dbReference type="Proteomes" id="UP000789508"/>
    </source>
</evidence>
<dbReference type="Gene3D" id="3.30.565.10">
    <property type="entry name" value="Histidine kinase-like ATPase, C-terminal domain"/>
    <property type="match status" value="1"/>
</dbReference>
<feature type="transmembrane region" description="Helical" evidence="17">
    <location>
        <begin position="118"/>
        <end position="136"/>
    </location>
</feature>
<dbReference type="Pfam" id="PF00072">
    <property type="entry name" value="Response_reg"/>
    <property type="match status" value="1"/>
</dbReference>
<evidence type="ECO:0000256" key="3">
    <source>
        <dbReference type="ARBA" id="ARBA00009842"/>
    </source>
</evidence>
<evidence type="ECO:0000313" key="20">
    <source>
        <dbReference type="EMBL" id="CAG8449379.1"/>
    </source>
</evidence>
<dbReference type="SUPFAM" id="SSF52172">
    <property type="entry name" value="CheY-like"/>
    <property type="match status" value="1"/>
</dbReference>
<dbReference type="PANTHER" id="PTHR45339:SF5">
    <property type="entry name" value="HISTIDINE KINASE"/>
    <property type="match status" value="1"/>
</dbReference>
<dbReference type="PANTHER" id="PTHR45339">
    <property type="entry name" value="HYBRID SIGNAL TRANSDUCTION HISTIDINE KINASE J"/>
    <property type="match status" value="1"/>
</dbReference>
<dbReference type="SMART" id="SM00388">
    <property type="entry name" value="HisKA"/>
    <property type="match status" value="1"/>
</dbReference>
<comment type="cofactor">
    <cofactor evidence="1">
        <name>Cu cation</name>
        <dbReference type="ChEBI" id="CHEBI:23378"/>
    </cofactor>
</comment>
<keyword evidence="4 15" id="KW-0597">Phosphoprotein</keyword>
<evidence type="ECO:0000256" key="2">
    <source>
        <dbReference type="ARBA" id="ARBA00004477"/>
    </source>
</evidence>
<evidence type="ECO:0000256" key="12">
    <source>
        <dbReference type="ARBA" id="ARBA00023012"/>
    </source>
</evidence>
<dbReference type="OrthoDB" id="60033at2759"/>
<protein>
    <submittedName>
        <fullName evidence="20">10379_t:CDS:1</fullName>
    </submittedName>
</protein>
<dbReference type="PRINTS" id="PR00344">
    <property type="entry name" value="BCTRLSENSOR"/>
</dbReference>
<keyword evidence="14" id="KW-1015">Disulfide bond</keyword>
<dbReference type="SUPFAM" id="SSF55874">
    <property type="entry name" value="ATPase domain of HSP90 chaperone/DNA topoisomerase II/histidine kinase"/>
    <property type="match status" value="1"/>
</dbReference>
<proteinExistence type="inferred from homology"/>
<dbReference type="InterPro" id="IPR003018">
    <property type="entry name" value="GAF"/>
</dbReference>
<evidence type="ECO:0000256" key="10">
    <source>
        <dbReference type="ARBA" id="ARBA00022989"/>
    </source>
</evidence>
<comment type="similarity">
    <text evidence="3">Belongs to the ethylene receptor family.</text>
</comment>
<feature type="transmembrane region" description="Helical" evidence="17">
    <location>
        <begin position="156"/>
        <end position="178"/>
    </location>
</feature>
<evidence type="ECO:0000256" key="8">
    <source>
        <dbReference type="ARBA" id="ARBA00022777"/>
    </source>
</evidence>
<dbReference type="InterPro" id="IPR003594">
    <property type="entry name" value="HATPase_dom"/>
</dbReference>
<evidence type="ECO:0000256" key="1">
    <source>
        <dbReference type="ARBA" id="ARBA00001935"/>
    </source>
</evidence>
<dbReference type="Gene3D" id="1.10.287.130">
    <property type="match status" value="1"/>
</dbReference>
<keyword evidence="13 17" id="KW-0472">Membrane</keyword>
<dbReference type="InterPro" id="IPR036097">
    <property type="entry name" value="HisK_dim/P_sf"/>
</dbReference>
<feature type="domain" description="Response regulatory" evidence="19">
    <location>
        <begin position="1080"/>
        <end position="1197"/>
    </location>
</feature>
<sequence>AIAAEQPTTPTSTITALTTPSSYAHNIKTELHKREDNSTFILPETFLVLDGEKTLMTEPFSKLQGLGMIRTVALTSVDYCRGYYFEFVTNGRIDRWPKYNELVTLEGGRCLQPLNVNLAMFMSVVDTLIAIAYYTIPLQLMYFMRKAPRLPFPSVFALFSAFIILCGTTHVIAAWMPWRQTYVLSAITKVVCAFVSLFTAAALTVIIPKALELPLLAAQYEDEITERLISERCLRDENELMSNFRRVTHAIRATLSKEVIYHNTASQICGILEADRCQIFMSKARVEGWRCVADYIRDKHKQFHTDINVQLNPESETVNIAMEESHALSLGIKDTDLYDLYLDGKYDEVEKVILVPISISDNEYGILVMQRLGRNISSREEWGHNTLTFLEDLAEQISIALAQADLIEQDKVRIHQLAEQNEALIQARKEASAIQAHREFLAVMSHEMRTPLYAIFALTSMLLEMPDLENQEMAEIRDLLEIIKKSGDMLIAIINNVLDFSKYEEEHLHLERVPFCVQEAVETSVDMVALQGHGRDCSPRPRISYLIERDVPVNVIGDMTRFRQIIVNLLSNACKFTPADGDVIIKVGSSYAMRDGERKVCVKIEVSDTGIGISEEVLPRLFEKFSQADASITRRYGGTGLGLAIVRKLIKLMDGEIKVEKNTDAANGTKMVFYVHLEPDPNCPPMPSLSPSQGEKQIFIVEKHRTNKMGFNQLLRQCGVEKPARFFGSLKDVIESREKKQMDALIIDLELLIENREVDSFKQGIIEQWVDVPIMISVNPSLQRASRALKIDGRNIIYSSLPVKFKTMLKFLKWELNNGYMDNVPATISLTMEDYSSTTTTINNIMGINGSDNLLNGCYNYRDSNPFKGNHARRSSISNNMVEFRKIENGIINRNVSDDEGMNLINSGDSTKFSKNLRVIKHRRNKSASDEFNADRILDFNGGHFKRRHNTAPIPKKTITNCAAINNNATSSGTMENSNNAFASIAGGYNNRLQRVPSPITIPNEIGNNPFGSNGGSKQPSNFSQKLINPFPIIKINDEHKKNSDDNGYATTSNNGIVGVTACTNVNGETILDGELPKMDILIVEDNSINQMVTSRILGRLNQACDIAGDGKTAIRKCEKKEYDVIFMDISMADMDGCQTTEHIRNICRDMRRPWIIALTANALWHDRLRCIESGMNDFVSKPAKKEDLRDALLRYLNQLNSIIKNS</sequence>
<evidence type="ECO:0000256" key="11">
    <source>
        <dbReference type="ARBA" id="ARBA00023008"/>
    </source>
</evidence>
<gene>
    <name evidence="20" type="ORF">ALEPTO_LOCUS905</name>
</gene>
<feature type="non-terminal residue" evidence="20">
    <location>
        <position position="1207"/>
    </location>
</feature>
<evidence type="ECO:0000259" key="18">
    <source>
        <dbReference type="PROSITE" id="PS50109"/>
    </source>
</evidence>
<evidence type="ECO:0000256" key="16">
    <source>
        <dbReference type="SAM" id="Coils"/>
    </source>
</evidence>
<dbReference type="InterPro" id="IPR036890">
    <property type="entry name" value="HATPase_C_sf"/>
</dbReference>
<evidence type="ECO:0000256" key="4">
    <source>
        <dbReference type="ARBA" id="ARBA00022553"/>
    </source>
</evidence>
<evidence type="ECO:0000256" key="15">
    <source>
        <dbReference type="PROSITE-ProRule" id="PRU00169"/>
    </source>
</evidence>
<keyword evidence="6 17" id="KW-0812">Transmembrane</keyword>
<dbReference type="PROSITE" id="PS50109">
    <property type="entry name" value="HIS_KIN"/>
    <property type="match status" value="1"/>
</dbReference>
<dbReference type="InterPro" id="IPR011006">
    <property type="entry name" value="CheY-like_superfamily"/>
</dbReference>
<evidence type="ECO:0000256" key="5">
    <source>
        <dbReference type="ARBA" id="ARBA00022679"/>
    </source>
</evidence>
<keyword evidence="7" id="KW-0936">Ethylene signaling pathway</keyword>